<dbReference type="PANTHER" id="PTHR11011">
    <property type="entry name" value="MALE STERILITY PROTEIN 2-RELATED"/>
    <property type="match status" value="1"/>
</dbReference>
<dbReference type="GO" id="GO:0080019">
    <property type="term" value="F:alcohol-forming very long-chain fatty acyl-CoA reductase activity"/>
    <property type="evidence" value="ECO:0007669"/>
    <property type="project" value="InterPro"/>
</dbReference>
<comment type="similarity">
    <text evidence="1 4">Belongs to the fatty acyl-CoA reductase family.</text>
</comment>
<evidence type="ECO:0000256" key="4">
    <source>
        <dbReference type="RuleBase" id="RU363097"/>
    </source>
</evidence>
<comment type="function">
    <text evidence="4">Catalyzes the reduction of fatty acyl-CoA to fatty alcohols.</text>
</comment>
<dbReference type="EnsemblMetazoa" id="XM_022799662">
    <property type="protein sequence ID" value="XP_022655397"/>
    <property type="gene ID" value="LOC111247999"/>
</dbReference>
<dbReference type="RefSeq" id="XP_022655397.1">
    <property type="nucleotide sequence ID" value="XM_022799662.1"/>
</dbReference>
<dbReference type="InterPro" id="IPR036291">
    <property type="entry name" value="NAD(P)-bd_dom_sf"/>
</dbReference>
<evidence type="ECO:0000313" key="7">
    <source>
        <dbReference type="EnsemblMetazoa" id="XP_022655397"/>
    </source>
</evidence>
<evidence type="ECO:0000259" key="6">
    <source>
        <dbReference type="Pfam" id="PF07993"/>
    </source>
</evidence>
<dbReference type="InterPro" id="IPR033640">
    <property type="entry name" value="FAR_C"/>
</dbReference>
<feature type="domain" description="Thioester reductase (TE)" evidence="6">
    <location>
        <begin position="273"/>
        <end position="337"/>
    </location>
</feature>
<evidence type="ECO:0000256" key="2">
    <source>
        <dbReference type="ARBA" id="ARBA00022516"/>
    </source>
</evidence>
<dbReference type="CDD" id="cd05236">
    <property type="entry name" value="FAR-N_SDR_e"/>
    <property type="match status" value="1"/>
</dbReference>
<dbReference type="SUPFAM" id="SSF51735">
    <property type="entry name" value="NAD(P)-binding Rossmann-fold domains"/>
    <property type="match status" value="1"/>
</dbReference>
<dbReference type="InterPro" id="IPR026055">
    <property type="entry name" value="FAR"/>
</dbReference>
<evidence type="ECO:0000256" key="1">
    <source>
        <dbReference type="ARBA" id="ARBA00005928"/>
    </source>
</evidence>
<dbReference type="InterPro" id="IPR013120">
    <property type="entry name" value="FAR_NAD-bd"/>
</dbReference>
<evidence type="ECO:0000313" key="8">
    <source>
        <dbReference type="Proteomes" id="UP000594260"/>
    </source>
</evidence>
<evidence type="ECO:0000256" key="3">
    <source>
        <dbReference type="ARBA" id="ARBA00023098"/>
    </source>
</evidence>
<proteinExistence type="inferred from homology"/>
<sequence length="524" mass="60339">MTSNLFLTNAFYEYVGVREYLSGKNLFITGCTGFVGKVLLEKILRSCPDVASIYVLGREKKGHSLQQRFTDIFNSALFDRVRKENPTAIEKVKMIEGDMLHEGLGIYPSDLQKLRSCINVVMHNAASVRFDEPLRNAVRMNLFGTKRILELCATLDKLEVLVHVSTCYANCDLDTIEEKIYPQEYEPEQIMRMVEWLDDEALESVQKKLLGNKPNTYTFTKGLAETMIKQFHDAAMTRYEQSHKEACSHNKNNHNSATVRPDEDVKPASIKKPFAISIVRPSIVVGSLAEPVPGWVDNYNGPNGMVLATALGVLRSIYSKKEMRADFIPVDIVANTILVVAWHTGMFRPQNVLVYNCAAGDRAPPLTWADFENYQGTLIAKVTFNKAFRYPKIHLRGNWILHRTSMLLEHYVPAYVMDKIYQLLGKEPQFMKMYDKLTAMQNALTFFTTNQWCFRTEKVERLRLCLSDSDRQEFCTEVSNISWISFLHDYVRGLRDFVLKENHKHSSNWFQRLYLYEQLIKVLA</sequence>
<dbReference type="EC" id="1.2.1.84" evidence="4"/>
<evidence type="ECO:0000259" key="5">
    <source>
        <dbReference type="Pfam" id="PF03015"/>
    </source>
</evidence>
<keyword evidence="4" id="KW-0560">Oxidoreductase</keyword>
<reference evidence="7" key="1">
    <citation type="submission" date="2021-01" db="UniProtKB">
        <authorList>
            <consortium name="EnsemblMetazoa"/>
        </authorList>
    </citation>
    <scope>IDENTIFICATION</scope>
</reference>
<dbReference type="Proteomes" id="UP000594260">
    <property type="component" value="Unplaced"/>
</dbReference>
<keyword evidence="3 4" id="KW-0443">Lipid metabolism</keyword>
<organism evidence="7 8">
    <name type="scientific">Varroa destructor</name>
    <name type="common">Honeybee mite</name>
    <dbReference type="NCBI Taxonomy" id="109461"/>
    <lineage>
        <taxon>Eukaryota</taxon>
        <taxon>Metazoa</taxon>
        <taxon>Ecdysozoa</taxon>
        <taxon>Arthropoda</taxon>
        <taxon>Chelicerata</taxon>
        <taxon>Arachnida</taxon>
        <taxon>Acari</taxon>
        <taxon>Parasitiformes</taxon>
        <taxon>Mesostigmata</taxon>
        <taxon>Gamasina</taxon>
        <taxon>Dermanyssoidea</taxon>
        <taxon>Varroidae</taxon>
        <taxon>Varroa</taxon>
    </lineage>
</organism>
<dbReference type="CDD" id="cd09071">
    <property type="entry name" value="FAR_C"/>
    <property type="match status" value="1"/>
</dbReference>
<accession>A0A7M7JQ17</accession>
<dbReference type="Pfam" id="PF03015">
    <property type="entry name" value="Sterile"/>
    <property type="match status" value="1"/>
</dbReference>
<name>A0A7M7JQ17_VARDE</name>
<dbReference type="AlphaFoldDB" id="A0A7M7JQ17"/>
<dbReference type="GeneID" id="111247999"/>
<dbReference type="GO" id="GO:0102965">
    <property type="term" value="F:alcohol-forming long-chain fatty acyl-CoA reductase activity"/>
    <property type="evidence" value="ECO:0007669"/>
    <property type="project" value="UniProtKB-EC"/>
</dbReference>
<dbReference type="Pfam" id="PF07993">
    <property type="entry name" value="NAD_binding_4"/>
    <property type="match status" value="2"/>
</dbReference>
<protein>
    <recommendedName>
        <fullName evidence="4">Fatty acyl-CoA reductase</fullName>
        <ecNumber evidence="4">1.2.1.84</ecNumber>
    </recommendedName>
</protein>
<keyword evidence="8" id="KW-1185">Reference proteome</keyword>
<feature type="domain" description="Fatty acyl-CoA reductase C-terminal" evidence="5">
    <location>
        <begin position="410"/>
        <end position="501"/>
    </location>
</feature>
<comment type="catalytic activity">
    <reaction evidence="4">
        <text>a long-chain fatty acyl-CoA + 2 NADPH + 2 H(+) = a long-chain primary fatty alcohol + 2 NADP(+) + CoA</text>
        <dbReference type="Rhea" id="RHEA:52716"/>
        <dbReference type="ChEBI" id="CHEBI:15378"/>
        <dbReference type="ChEBI" id="CHEBI:57287"/>
        <dbReference type="ChEBI" id="CHEBI:57783"/>
        <dbReference type="ChEBI" id="CHEBI:58349"/>
        <dbReference type="ChEBI" id="CHEBI:77396"/>
        <dbReference type="ChEBI" id="CHEBI:83139"/>
        <dbReference type="EC" id="1.2.1.84"/>
    </reaction>
</comment>
<dbReference type="Gene3D" id="3.40.50.720">
    <property type="entry name" value="NAD(P)-binding Rossmann-like Domain"/>
    <property type="match status" value="1"/>
</dbReference>
<dbReference type="PANTHER" id="PTHR11011:SF116">
    <property type="entry name" value="FATTY ACYL-COA REDUCTASE CG5065-RELATED"/>
    <property type="match status" value="1"/>
</dbReference>
<dbReference type="GO" id="GO:0035336">
    <property type="term" value="P:long-chain fatty-acyl-CoA metabolic process"/>
    <property type="evidence" value="ECO:0007669"/>
    <property type="project" value="TreeGrafter"/>
</dbReference>
<keyword evidence="2 4" id="KW-0444">Lipid biosynthesis</keyword>
<keyword evidence="4" id="KW-0521">NADP</keyword>
<feature type="domain" description="Thioester reductase (TE)" evidence="6">
    <location>
        <begin position="28"/>
        <end position="233"/>
    </location>
</feature>
<dbReference type="GO" id="GO:0005777">
    <property type="term" value="C:peroxisome"/>
    <property type="evidence" value="ECO:0007669"/>
    <property type="project" value="TreeGrafter"/>
</dbReference>